<accession>A0ABP8ML80</accession>
<gene>
    <name evidence="1" type="ORF">GCM10023189_12990</name>
</gene>
<dbReference type="EMBL" id="BAABHD010000014">
    <property type="protein sequence ID" value="GAA4451236.1"/>
    <property type="molecule type" value="Genomic_DNA"/>
</dbReference>
<dbReference type="RefSeq" id="WP_345241767.1">
    <property type="nucleotide sequence ID" value="NZ_BAABHD010000014.1"/>
</dbReference>
<organism evidence="1 2">
    <name type="scientific">Nibrella saemangeumensis</name>
    <dbReference type="NCBI Taxonomy" id="1084526"/>
    <lineage>
        <taxon>Bacteria</taxon>
        <taxon>Pseudomonadati</taxon>
        <taxon>Bacteroidota</taxon>
        <taxon>Cytophagia</taxon>
        <taxon>Cytophagales</taxon>
        <taxon>Spirosomataceae</taxon>
        <taxon>Nibrella</taxon>
    </lineage>
</organism>
<evidence type="ECO:0000313" key="2">
    <source>
        <dbReference type="Proteomes" id="UP001501175"/>
    </source>
</evidence>
<protein>
    <submittedName>
        <fullName evidence="1">Uncharacterized protein</fullName>
    </submittedName>
</protein>
<comment type="caution">
    <text evidence="1">The sequence shown here is derived from an EMBL/GenBank/DDBJ whole genome shotgun (WGS) entry which is preliminary data.</text>
</comment>
<evidence type="ECO:0000313" key="1">
    <source>
        <dbReference type="EMBL" id="GAA4451236.1"/>
    </source>
</evidence>
<sequence>MNPSNNPSDQHESWENWFDQLKKIEPAKPRPFFYTRLQARLSARTEPSAVLPWWLRNPGYALGALCLLVGLNVAAAVASDWAAERVPETDQYTYEEFASEYQLNRQGLYADE</sequence>
<name>A0ABP8ML80_9BACT</name>
<keyword evidence="2" id="KW-1185">Reference proteome</keyword>
<reference evidence="2" key="1">
    <citation type="journal article" date="2019" name="Int. J. Syst. Evol. Microbiol.">
        <title>The Global Catalogue of Microorganisms (GCM) 10K type strain sequencing project: providing services to taxonomists for standard genome sequencing and annotation.</title>
        <authorList>
            <consortium name="The Broad Institute Genomics Platform"/>
            <consortium name="The Broad Institute Genome Sequencing Center for Infectious Disease"/>
            <person name="Wu L."/>
            <person name="Ma J."/>
        </authorList>
    </citation>
    <scope>NUCLEOTIDE SEQUENCE [LARGE SCALE GENOMIC DNA]</scope>
    <source>
        <strain evidence="2">JCM 17927</strain>
    </source>
</reference>
<dbReference type="Proteomes" id="UP001501175">
    <property type="component" value="Unassembled WGS sequence"/>
</dbReference>
<proteinExistence type="predicted"/>